<evidence type="ECO:0000256" key="1">
    <source>
        <dbReference type="SAM" id="Phobius"/>
    </source>
</evidence>
<dbReference type="Proteomes" id="UP000805614">
    <property type="component" value="Unassembled WGS sequence"/>
</dbReference>
<organism evidence="2 3">
    <name type="scientific">Actinomadura alba</name>
    <dbReference type="NCBI Taxonomy" id="406431"/>
    <lineage>
        <taxon>Bacteria</taxon>
        <taxon>Bacillati</taxon>
        <taxon>Actinomycetota</taxon>
        <taxon>Actinomycetes</taxon>
        <taxon>Streptosporangiales</taxon>
        <taxon>Thermomonosporaceae</taxon>
        <taxon>Actinomadura</taxon>
    </lineage>
</organism>
<accession>A0ABR7LNM4</accession>
<keyword evidence="1" id="KW-1133">Transmembrane helix</keyword>
<evidence type="ECO:0000313" key="3">
    <source>
        <dbReference type="Proteomes" id="UP000805614"/>
    </source>
</evidence>
<dbReference type="EMBL" id="JABVEC010000007">
    <property type="protein sequence ID" value="MBC6466278.1"/>
    <property type="molecule type" value="Genomic_DNA"/>
</dbReference>
<name>A0ABR7LNM4_9ACTN</name>
<evidence type="ECO:0000313" key="2">
    <source>
        <dbReference type="EMBL" id="MBC6466278.1"/>
    </source>
</evidence>
<feature type="transmembrane region" description="Helical" evidence="1">
    <location>
        <begin position="59"/>
        <end position="80"/>
    </location>
</feature>
<dbReference type="RefSeq" id="WP_187243280.1">
    <property type="nucleotide sequence ID" value="NZ_BAAAOK010000071.1"/>
</dbReference>
<reference evidence="2 3" key="1">
    <citation type="submission" date="2020-06" db="EMBL/GenBank/DDBJ databases">
        <title>Actinomadura xiongansis sp. nov., isolated from soil of Baiyangdian.</title>
        <authorList>
            <person name="Zhang X."/>
        </authorList>
    </citation>
    <scope>NUCLEOTIDE SEQUENCE [LARGE SCALE GENOMIC DNA]</scope>
    <source>
        <strain evidence="2 3">HBUM206468</strain>
    </source>
</reference>
<comment type="caution">
    <text evidence="2">The sequence shown here is derived from an EMBL/GenBank/DDBJ whole genome shotgun (WGS) entry which is preliminary data.</text>
</comment>
<protein>
    <submittedName>
        <fullName evidence="2">Uncharacterized protein</fullName>
    </submittedName>
</protein>
<sequence length="304" mass="31961">MNDNEIDTMVGALARVEPGEPGGRSSGAAGQALLASIVTDEPATAVAPVRVRRHRPWRLALAAVAAGVMAVGVVVGPSLLGDGRGAATSYANSAVEVRLEGKDYVARIKDPFADHEKYSAAFKAVGLHVDLRVVPVSPSAVGDMVQIGVSGGEPGMVLTTGMERDGKDCKAPEKGCALVVRVPAGSTGKAWVKLGRAARPGESYENAGSVTAKGEDLAGAKVRGRPFEAVMAEVRRRGLKTEFQLVVLQGNDQHTLKPLTAGQIGPDWTVWDAEPVRAGTVRLLVTREHLDHNPLYARDSQPRS</sequence>
<keyword evidence="3" id="KW-1185">Reference proteome</keyword>
<keyword evidence="1" id="KW-0812">Transmembrane</keyword>
<gene>
    <name evidence="2" type="ORF">HKK74_12305</name>
</gene>
<proteinExistence type="predicted"/>
<keyword evidence="1" id="KW-0472">Membrane</keyword>